<comment type="caution">
    <text evidence="1">The sequence shown here is derived from an EMBL/GenBank/DDBJ whole genome shotgun (WGS) entry which is preliminary data.</text>
</comment>
<accession>A0A1B9P0Q2</accession>
<dbReference type="AlphaFoldDB" id="A0A1B9P0Q2"/>
<protein>
    <submittedName>
        <fullName evidence="1">Uncharacterized protein</fullName>
    </submittedName>
</protein>
<evidence type="ECO:0000313" key="1">
    <source>
        <dbReference type="EMBL" id="OCH21881.1"/>
    </source>
</evidence>
<dbReference type="STRING" id="688.A6E04_08455"/>
<organism evidence="1 2">
    <name type="scientific">Aliivibrio logei</name>
    <name type="common">Vibrio logei</name>
    <dbReference type="NCBI Taxonomy" id="688"/>
    <lineage>
        <taxon>Bacteria</taxon>
        <taxon>Pseudomonadati</taxon>
        <taxon>Pseudomonadota</taxon>
        <taxon>Gammaproteobacteria</taxon>
        <taxon>Vibrionales</taxon>
        <taxon>Vibrionaceae</taxon>
        <taxon>Aliivibrio</taxon>
    </lineage>
</organism>
<dbReference type="RefSeq" id="WP_065610492.1">
    <property type="nucleotide sequence ID" value="NZ_CAWMPN010000008.1"/>
</dbReference>
<evidence type="ECO:0000313" key="2">
    <source>
        <dbReference type="Proteomes" id="UP000093523"/>
    </source>
</evidence>
<dbReference type="EMBL" id="MAJU01000008">
    <property type="protein sequence ID" value="OCH21881.1"/>
    <property type="molecule type" value="Genomic_DNA"/>
</dbReference>
<gene>
    <name evidence="1" type="ORF">A6E04_08455</name>
</gene>
<dbReference type="Proteomes" id="UP000093523">
    <property type="component" value="Unassembled WGS sequence"/>
</dbReference>
<name>A0A1B9P0Q2_ALILO</name>
<reference evidence="1 2" key="1">
    <citation type="submission" date="2016-06" db="EMBL/GenBank/DDBJ databases">
        <authorList>
            <person name="Kjaerup R.B."/>
            <person name="Dalgaard T.S."/>
            <person name="Juul-Madsen H.R."/>
        </authorList>
    </citation>
    <scope>NUCLEOTIDE SEQUENCE [LARGE SCALE GENOMIC DNA]</scope>
    <source>
        <strain evidence="1 2">1S159</strain>
    </source>
</reference>
<proteinExistence type="predicted"/>
<sequence length="71" mass="8373">MNLEKEILSSLKVELIWNGVKTEVLLPLSKLDLICIHNKEYDEINICMFNLVNNGSVFCINEKYHINMRYK</sequence>